<keyword evidence="1" id="KW-1133">Transmembrane helix</keyword>
<dbReference type="Proteomes" id="UP000006732">
    <property type="component" value="Chromosome"/>
</dbReference>
<evidence type="ECO:0000313" key="3">
    <source>
        <dbReference type="Proteomes" id="UP000006732"/>
    </source>
</evidence>
<dbReference type="eggNOG" id="COG3847">
    <property type="taxonomic scope" value="Bacteria"/>
</dbReference>
<keyword evidence="3" id="KW-1185">Reference proteome</keyword>
<proteinExistence type="predicted"/>
<dbReference type="KEGG" id="ppd:Ppro_2707"/>
<sequence>MFFPGTELNVRLSLLCFGAGNDGHSASAYDQRLSDNTRFQKGGIGMDRFKSAYARCLTVLLSEKAQAIVEYALILLLIAIVVVAMLKGIGGKTNTMYSTVNSAFSS</sequence>
<dbReference type="EMBL" id="CP000482">
    <property type="protein sequence ID" value="ABL00310.1"/>
    <property type="molecule type" value="Genomic_DNA"/>
</dbReference>
<dbReference type="AlphaFoldDB" id="A1ASI9"/>
<evidence type="ECO:0000313" key="2">
    <source>
        <dbReference type="EMBL" id="ABL00310.1"/>
    </source>
</evidence>
<evidence type="ECO:0000256" key="1">
    <source>
        <dbReference type="SAM" id="Phobius"/>
    </source>
</evidence>
<feature type="transmembrane region" description="Helical" evidence="1">
    <location>
        <begin position="68"/>
        <end position="86"/>
    </location>
</feature>
<reference evidence="2 3" key="1">
    <citation type="submission" date="2006-10" db="EMBL/GenBank/DDBJ databases">
        <title>Complete sequence of chromosome of Pelobacter propionicus DSM 2379.</title>
        <authorList>
            <consortium name="US DOE Joint Genome Institute"/>
            <person name="Copeland A."/>
            <person name="Lucas S."/>
            <person name="Lapidus A."/>
            <person name="Barry K."/>
            <person name="Detter J.C."/>
            <person name="Glavina del Rio T."/>
            <person name="Hammon N."/>
            <person name="Israni S."/>
            <person name="Dalin E."/>
            <person name="Tice H."/>
            <person name="Pitluck S."/>
            <person name="Saunders E."/>
            <person name="Brettin T."/>
            <person name="Bruce D."/>
            <person name="Han C."/>
            <person name="Tapia R."/>
            <person name="Schmutz J."/>
            <person name="Larimer F."/>
            <person name="Land M."/>
            <person name="Hauser L."/>
            <person name="Kyrpides N."/>
            <person name="Kim E."/>
            <person name="Lovley D."/>
            <person name="Richardson P."/>
        </authorList>
    </citation>
    <scope>NUCLEOTIDE SEQUENCE [LARGE SCALE GENOMIC DNA]</scope>
    <source>
        <strain evidence="3">DSM 2379 / NBRC 103807 / OttBd1</strain>
    </source>
</reference>
<evidence type="ECO:0008006" key="4">
    <source>
        <dbReference type="Google" id="ProtNLM"/>
    </source>
</evidence>
<gene>
    <name evidence="2" type="ordered locus">Ppro_2707</name>
</gene>
<keyword evidence="1" id="KW-0812">Transmembrane</keyword>
<organism evidence="2 3">
    <name type="scientific">Pelobacter propionicus (strain DSM 2379 / NBRC 103807 / OttBd1)</name>
    <dbReference type="NCBI Taxonomy" id="338966"/>
    <lineage>
        <taxon>Bacteria</taxon>
        <taxon>Pseudomonadati</taxon>
        <taxon>Thermodesulfobacteriota</taxon>
        <taxon>Desulfuromonadia</taxon>
        <taxon>Desulfuromonadales</taxon>
        <taxon>Desulfuromonadaceae</taxon>
        <taxon>Pelobacter</taxon>
    </lineage>
</organism>
<dbReference type="HOGENOM" id="CLU_2220658_0_0_7"/>
<accession>A1ASI9</accession>
<name>A1ASI9_PELPD</name>
<keyword evidence="1" id="KW-0472">Membrane</keyword>
<protein>
    <recommendedName>
        <fullName evidence="4">Flp/Fap pilin component</fullName>
    </recommendedName>
</protein>